<comment type="caution">
    <text evidence="9">The sequence shown here is derived from an EMBL/GenBank/DDBJ whole genome shotgun (WGS) entry which is preliminary data.</text>
</comment>
<keyword evidence="10" id="KW-1185">Reference proteome</keyword>
<dbReference type="Proteomes" id="UP001159405">
    <property type="component" value="Unassembled WGS sequence"/>
</dbReference>
<evidence type="ECO:0000313" key="10">
    <source>
        <dbReference type="Proteomes" id="UP001159405"/>
    </source>
</evidence>
<dbReference type="InterPro" id="IPR019987">
    <property type="entry name" value="GTP-bd_ribosome_bio_YsxC"/>
</dbReference>
<protein>
    <recommendedName>
        <fullName evidence="3">GTP-binding protein 8</fullName>
    </recommendedName>
</protein>
<dbReference type="InterPro" id="IPR027417">
    <property type="entry name" value="P-loop_NTPase"/>
</dbReference>
<keyword evidence="7" id="KW-0342">GTP-binding</keyword>
<name>A0ABN8NY87_9CNID</name>
<dbReference type="Pfam" id="PF01926">
    <property type="entry name" value="MMR_HSR1"/>
    <property type="match status" value="1"/>
</dbReference>
<dbReference type="InterPro" id="IPR006073">
    <property type="entry name" value="GTP-bd"/>
</dbReference>
<organism evidence="9 10">
    <name type="scientific">Porites lobata</name>
    <dbReference type="NCBI Taxonomy" id="104759"/>
    <lineage>
        <taxon>Eukaryota</taxon>
        <taxon>Metazoa</taxon>
        <taxon>Cnidaria</taxon>
        <taxon>Anthozoa</taxon>
        <taxon>Hexacorallia</taxon>
        <taxon>Scleractinia</taxon>
        <taxon>Fungiina</taxon>
        <taxon>Poritidae</taxon>
        <taxon>Porites</taxon>
    </lineage>
</organism>
<evidence type="ECO:0000256" key="4">
    <source>
        <dbReference type="ARBA" id="ARBA00022723"/>
    </source>
</evidence>
<dbReference type="InterPro" id="IPR030393">
    <property type="entry name" value="G_ENGB_dom"/>
</dbReference>
<dbReference type="CDD" id="cd01876">
    <property type="entry name" value="YihA_EngB"/>
    <property type="match status" value="1"/>
</dbReference>
<dbReference type="Gene3D" id="3.40.50.300">
    <property type="entry name" value="P-loop containing nucleotide triphosphate hydrolases"/>
    <property type="match status" value="1"/>
</dbReference>
<feature type="domain" description="EngB-type G" evidence="8">
    <location>
        <begin position="81"/>
        <end position="262"/>
    </location>
</feature>
<reference evidence="9 10" key="1">
    <citation type="submission" date="2022-05" db="EMBL/GenBank/DDBJ databases">
        <authorList>
            <consortium name="Genoscope - CEA"/>
            <person name="William W."/>
        </authorList>
    </citation>
    <scope>NUCLEOTIDE SEQUENCE [LARGE SCALE GENOMIC DNA]</scope>
</reference>
<evidence type="ECO:0000256" key="5">
    <source>
        <dbReference type="ARBA" id="ARBA00022741"/>
    </source>
</evidence>
<dbReference type="EMBL" id="CALNXK010000043">
    <property type="protein sequence ID" value="CAH3126784.1"/>
    <property type="molecule type" value="Genomic_DNA"/>
</dbReference>
<dbReference type="PANTHER" id="PTHR46498">
    <property type="entry name" value="GTP-BINDING PROTEIN 8"/>
    <property type="match status" value="1"/>
</dbReference>
<dbReference type="InterPro" id="IPR052279">
    <property type="entry name" value="EngB_GTPase"/>
</dbReference>
<proteinExistence type="inferred from homology"/>
<dbReference type="PROSITE" id="PS51706">
    <property type="entry name" value="G_ENGB"/>
    <property type="match status" value="1"/>
</dbReference>
<evidence type="ECO:0000313" key="9">
    <source>
        <dbReference type="EMBL" id="CAH3126784.1"/>
    </source>
</evidence>
<evidence type="ECO:0000259" key="8">
    <source>
        <dbReference type="PROSITE" id="PS51706"/>
    </source>
</evidence>
<dbReference type="HAMAP" id="MF_00321">
    <property type="entry name" value="GTPase_EngB"/>
    <property type="match status" value="1"/>
</dbReference>
<evidence type="ECO:0000256" key="2">
    <source>
        <dbReference type="ARBA" id="ARBA00009638"/>
    </source>
</evidence>
<dbReference type="SUPFAM" id="SSF52540">
    <property type="entry name" value="P-loop containing nucleoside triphosphate hydrolases"/>
    <property type="match status" value="1"/>
</dbReference>
<keyword evidence="4" id="KW-0479">Metal-binding</keyword>
<evidence type="ECO:0000256" key="6">
    <source>
        <dbReference type="ARBA" id="ARBA00022842"/>
    </source>
</evidence>
<dbReference type="PANTHER" id="PTHR46498:SF1">
    <property type="entry name" value="GTP-BINDING PROTEIN 8"/>
    <property type="match status" value="1"/>
</dbReference>
<accession>A0ABN8NY87</accession>
<keyword evidence="5" id="KW-0547">Nucleotide-binding</keyword>
<keyword evidence="6" id="KW-0460">Magnesium</keyword>
<dbReference type="NCBIfam" id="TIGR03598">
    <property type="entry name" value="GTPase_YsxC"/>
    <property type="match status" value="1"/>
</dbReference>
<evidence type="ECO:0000256" key="7">
    <source>
        <dbReference type="ARBA" id="ARBA00023134"/>
    </source>
</evidence>
<gene>
    <name evidence="9" type="ORF">PLOB_00032915</name>
</gene>
<evidence type="ECO:0000256" key="3">
    <source>
        <dbReference type="ARBA" id="ARBA00015370"/>
    </source>
</evidence>
<comment type="similarity">
    <text evidence="2">Belongs to the TRAFAC class TrmE-Era-EngA-EngB-Septin-like GTPase superfamily. EngB GTPase family.</text>
</comment>
<sequence length="270" mass="30487">MTVLKISLKRLPITFCSPKITRFSLQRFHSQKALGLHKGSDAVFQPSIGILARADREFEFLGPRTTLQGSAKKLDDAPKLKLPEVAFIGRTSVGKSSLINALLNQTKLVKTSKRPGHTRLVNFFNVDSKFYLVDLPGYGYVEGLGSERGTNHFVKVAERYLQQRAGKELRSICLLIDGKIGVTKNDLIAFEMMGEIAAPFQVVLTKMDKLHKEKHQMMIEEVYKIKERFSLNSCFPHIFALSAREKTGLSELRYFICQSVGFTKPFKNLT</sequence>
<evidence type="ECO:0000256" key="1">
    <source>
        <dbReference type="ARBA" id="ARBA00001946"/>
    </source>
</evidence>
<comment type="cofactor">
    <cofactor evidence="1">
        <name>Mg(2+)</name>
        <dbReference type="ChEBI" id="CHEBI:18420"/>
    </cofactor>
</comment>